<dbReference type="InterPro" id="IPR021388">
    <property type="entry name" value="DUF3024"/>
</dbReference>
<name>A0A841STU8_9BACL</name>
<keyword evidence="2" id="KW-1185">Reference proteome</keyword>
<organism evidence="1 2">
    <name type="scientific">Cohnella thailandensis</name>
    <dbReference type="NCBI Taxonomy" id="557557"/>
    <lineage>
        <taxon>Bacteria</taxon>
        <taxon>Bacillati</taxon>
        <taxon>Bacillota</taxon>
        <taxon>Bacilli</taxon>
        <taxon>Bacillales</taxon>
        <taxon>Paenibacillaceae</taxon>
        <taxon>Cohnella</taxon>
    </lineage>
</organism>
<dbReference type="Pfam" id="PF11225">
    <property type="entry name" value="DUF3024"/>
    <property type="match status" value="1"/>
</dbReference>
<dbReference type="AlphaFoldDB" id="A0A841STU8"/>
<protein>
    <submittedName>
        <fullName evidence="1">DUF3024 domain-containing protein</fullName>
    </submittedName>
</protein>
<dbReference type="EMBL" id="JACJVQ010000006">
    <property type="protein sequence ID" value="MBB6634429.1"/>
    <property type="molecule type" value="Genomic_DNA"/>
</dbReference>
<dbReference type="Proteomes" id="UP000535838">
    <property type="component" value="Unassembled WGS sequence"/>
</dbReference>
<comment type="caution">
    <text evidence="1">The sequence shown here is derived from an EMBL/GenBank/DDBJ whole genome shotgun (WGS) entry which is preliminary data.</text>
</comment>
<evidence type="ECO:0000313" key="1">
    <source>
        <dbReference type="EMBL" id="MBB6634429.1"/>
    </source>
</evidence>
<gene>
    <name evidence="1" type="ORF">H7B67_09920</name>
</gene>
<sequence length="107" mass="12935">MDAFTKRRIEKILDQYIDKKIPKHLRAEIQIHYKFRGNAVTLTQERPGYLPGNRLELPIAQFRLEEEEWKVYWKDSRDKWHFIDDIPPSSSFETQLKNVDENGIFWA</sequence>
<evidence type="ECO:0000313" key="2">
    <source>
        <dbReference type="Proteomes" id="UP000535838"/>
    </source>
</evidence>
<accession>A0A841STU8</accession>
<proteinExistence type="predicted"/>
<reference evidence="1 2" key="1">
    <citation type="submission" date="2020-08" db="EMBL/GenBank/DDBJ databases">
        <title>Cohnella phylogeny.</title>
        <authorList>
            <person name="Dunlap C."/>
        </authorList>
    </citation>
    <scope>NUCLEOTIDE SEQUENCE [LARGE SCALE GENOMIC DNA]</scope>
    <source>
        <strain evidence="1 2">DSM 25241</strain>
    </source>
</reference>